<evidence type="ECO:0000313" key="5">
    <source>
        <dbReference type="Proteomes" id="UP001515500"/>
    </source>
</evidence>
<reference evidence="6" key="1">
    <citation type="submission" date="2025-08" db="UniProtKB">
        <authorList>
            <consortium name="RefSeq"/>
        </authorList>
    </citation>
    <scope>IDENTIFICATION</scope>
</reference>
<evidence type="ECO:0000259" key="4">
    <source>
        <dbReference type="Pfam" id="PF00891"/>
    </source>
</evidence>
<evidence type="ECO:0000313" key="6">
    <source>
        <dbReference type="RefSeq" id="XP_039116460.1"/>
    </source>
</evidence>
<dbReference type="Gene3D" id="3.40.50.150">
    <property type="entry name" value="Vaccinia Virus protein VP39"/>
    <property type="match status" value="1"/>
</dbReference>
<dbReference type="RefSeq" id="XP_039116460.1">
    <property type="nucleotide sequence ID" value="XM_039260526.1"/>
</dbReference>
<dbReference type="Proteomes" id="UP001515500">
    <property type="component" value="Chromosome 20"/>
</dbReference>
<dbReference type="GeneID" id="120251876"/>
<dbReference type="PANTHER" id="PTHR11746">
    <property type="entry name" value="O-METHYLTRANSFERASE"/>
    <property type="match status" value="1"/>
</dbReference>
<dbReference type="Pfam" id="PF00891">
    <property type="entry name" value="Methyltransf_2"/>
    <property type="match status" value="1"/>
</dbReference>
<keyword evidence="5" id="KW-1185">Reference proteome</keyword>
<accession>A0AB40AN40</accession>
<dbReference type="AlphaFoldDB" id="A0AB40AN40"/>
<sequence length="136" mass="15190">MRDSSHVWSPWLRTSKETPFEFYLGNRLGDVADEKLEFNKMFNDGMASDLVLVGDVVMMTCRDVFKGLKSFVEVGGGTKTMARAIAHVFPEVECTILDLPHKINTVKEDISLAEYFGGDMFVSVPLANATLSMDNF</sequence>
<dbReference type="GO" id="GO:0008171">
    <property type="term" value="F:O-methyltransferase activity"/>
    <property type="evidence" value="ECO:0007669"/>
    <property type="project" value="InterPro"/>
</dbReference>
<dbReference type="InterPro" id="IPR001077">
    <property type="entry name" value="COMT_C"/>
</dbReference>
<dbReference type="GO" id="GO:0032259">
    <property type="term" value="P:methylation"/>
    <property type="evidence" value="ECO:0007669"/>
    <property type="project" value="UniProtKB-KW"/>
</dbReference>
<keyword evidence="2" id="KW-0808">Transferase</keyword>
<keyword evidence="1" id="KW-0489">Methyltransferase</keyword>
<proteinExistence type="predicted"/>
<organism evidence="5 6">
    <name type="scientific">Dioscorea cayennensis subsp. rotundata</name>
    <name type="common">White Guinea yam</name>
    <name type="synonym">Dioscorea rotundata</name>
    <dbReference type="NCBI Taxonomy" id="55577"/>
    <lineage>
        <taxon>Eukaryota</taxon>
        <taxon>Viridiplantae</taxon>
        <taxon>Streptophyta</taxon>
        <taxon>Embryophyta</taxon>
        <taxon>Tracheophyta</taxon>
        <taxon>Spermatophyta</taxon>
        <taxon>Magnoliopsida</taxon>
        <taxon>Liliopsida</taxon>
        <taxon>Dioscoreales</taxon>
        <taxon>Dioscoreaceae</taxon>
        <taxon>Dioscorea</taxon>
    </lineage>
</organism>
<dbReference type="InterPro" id="IPR016461">
    <property type="entry name" value="COMT-like"/>
</dbReference>
<dbReference type="SUPFAM" id="SSF53335">
    <property type="entry name" value="S-adenosyl-L-methionine-dependent methyltransferases"/>
    <property type="match status" value="1"/>
</dbReference>
<gene>
    <name evidence="6" type="primary">LOC120251876</name>
</gene>
<feature type="domain" description="O-methyltransferase C-terminal" evidence="4">
    <location>
        <begin position="15"/>
        <end position="130"/>
    </location>
</feature>
<dbReference type="InterPro" id="IPR029063">
    <property type="entry name" value="SAM-dependent_MTases_sf"/>
</dbReference>
<name>A0AB40AN40_DIOCR</name>
<keyword evidence="3" id="KW-0949">S-adenosyl-L-methionine</keyword>
<evidence type="ECO:0000256" key="2">
    <source>
        <dbReference type="ARBA" id="ARBA00022679"/>
    </source>
</evidence>
<evidence type="ECO:0000256" key="1">
    <source>
        <dbReference type="ARBA" id="ARBA00022603"/>
    </source>
</evidence>
<evidence type="ECO:0000256" key="3">
    <source>
        <dbReference type="ARBA" id="ARBA00022691"/>
    </source>
</evidence>
<dbReference type="PROSITE" id="PS51683">
    <property type="entry name" value="SAM_OMT_II"/>
    <property type="match status" value="1"/>
</dbReference>
<protein>
    <submittedName>
        <fullName evidence="6">Probable O-methyltransferase 3</fullName>
    </submittedName>
</protein>